<organism evidence="1 2">
    <name type="scientific">Caerostris extrusa</name>
    <name type="common">Bark spider</name>
    <name type="synonym">Caerostris bankana</name>
    <dbReference type="NCBI Taxonomy" id="172846"/>
    <lineage>
        <taxon>Eukaryota</taxon>
        <taxon>Metazoa</taxon>
        <taxon>Ecdysozoa</taxon>
        <taxon>Arthropoda</taxon>
        <taxon>Chelicerata</taxon>
        <taxon>Arachnida</taxon>
        <taxon>Araneae</taxon>
        <taxon>Araneomorphae</taxon>
        <taxon>Entelegynae</taxon>
        <taxon>Araneoidea</taxon>
        <taxon>Araneidae</taxon>
        <taxon>Caerostris</taxon>
    </lineage>
</organism>
<dbReference type="AlphaFoldDB" id="A0AAV4X7J0"/>
<evidence type="ECO:0000313" key="1">
    <source>
        <dbReference type="EMBL" id="GIY90125.1"/>
    </source>
</evidence>
<dbReference type="GO" id="GO:0003964">
    <property type="term" value="F:RNA-directed DNA polymerase activity"/>
    <property type="evidence" value="ECO:0007669"/>
    <property type="project" value="UniProtKB-KW"/>
</dbReference>
<gene>
    <name evidence="1" type="primary">AVEN_87407_1</name>
    <name evidence="1" type="ORF">CEXT_154281</name>
</gene>
<dbReference type="EMBL" id="BPLR01017294">
    <property type="protein sequence ID" value="GIY90125.1"/>
    <property type="molecule type" value="Genomic_DNA"/>
</dbReference>
<keyword evidence="1" id="KW-0808">Transferase</keyword>
<keyword evidence="1" id="KW-0548">Nucleotidyltransferase</keyword>
<keyword evidence="2" id="KW-1185">Reference proteome</keyword>
<reference evidence="1 2" key="1">
    <citation type="submission" date="2021-06" db="EMBL/GenBank/DDBJ databases">
        <title>Caerostris extrusa draft genome.</title>
        <authorList>
            <person name="Kono N."/>
            <person name="Arakawa K."/>
        </authorList>
    </citation>
    <scope>NUCLEOTIDE SEQUENCE [LARGE SCALE GENOMIC DNA]</scope>
</reference>
<dbReference type="Proteomes" id="UP001054945">
    <property type="component" value="Unassembled WGS sequence"/>
</dbReference>
<proteinExistence type="predicted"/>
<keyword evidence="1" id="KW-0695">RNA-directed DNA polymerase</keyword>
<comment type="caution">
    <text evidence="1">The sequence shown here is derived from an EMBL/GenBank/DDBJ whole genome shotgun (WGS) entry which is preliminary data.</text>
</comment>
<sequence length="135" mass="15366">MRTAQFKKTEREKVDRMLRKELKTTLSVPEPAANEYIYGHRKHGCLEVPLAAEESDLNLIDTAFKLLTSRDDSLRELAIAHFVQTVRLRLGRDSSDDDLGAFISGEIEDDFARTSNKLSNSWTVARSATRRLNVE</sequence>
<name>A0AAV4X7J0_CAEEX</name>
<protein>
    <submittedName>
        <fullName evidence="1">Reverse transcriptase domain-containing protein</fullName>
    </submittedName>
</protein>
<evidence type="ECO:0000313" key="2">
    <source>
        <dbReference type="Proteomes" id="UP001054945"/>
    </source>
</evidence>
<accession>A0AAV4X7J0</accession>